<comment type="caution">
    <text evidence="1">The sequence shown here is derived from an EMBL/GenBank/DDBJ whole genome shotgun (WGS) entry which is preliminary data.</text>
</comment>
<dbReference type="Proteomes" id="UP000812440">
    <property type="component" value="Chromosome 8_10"/>
</dbReference>
<keyword evidence="2" id="KW-1185">Reference proteome</keyword>
<accession>A0A8T2JYJ8</accession>
<sequence length="89" mass="10578">MDKQKKKRLVYLMHHCPRNSLGAGWVLWLHKLQSVDKRPPPSIFISNLSKIWSAVTKQCFQMLHQLKLFQEPHYFGETLKHILPFKLNP</sequence>
<organism evidence="1 2">
    <name type="scientific">Hymenochirus boettgeri</name>
    <name type="common">Congo dwarf clawed frog</name>
    <dbReference type="NCBI Taxonomy" id="247094"/>
    <lineage>
        <taxon>Eukaryota</taxon>
        <taxon>Metazoa</taxon>
        <taxon>Chordata</taxon>
        <taxon>Craniata</taxon>
        <taxon>Vertebrata</taxon>
        <taxon>Euteleostomi</taxon>
        <taxon>Amphibia</taxon>
        <taxon>Batrachia</taxon>
        <taxon>Anura</taxon>
        <taxon>Pipoidea</taxon>
        <taxon>Pipidae</taxon>
        <taxon>Pipinae</taxon>
        <taxon>Hymenochirus</taxon>
    </lineage>
</organism>
<dbReference type="EMBL" id="JAACNH010000003">
    <property type="protein sequence ID" value="KAG8448773.1"/>
    <property type="molecule type" value="Genomic_DNA"/>
</dbReference>
<proteinExistence type="predicted"/>
<evidence type="ECO:0000313" key="1">
    <source>
        <dbReference type="EMBL" id="KAG8448773.1"/>
    </source>
</evidence>
<gene>
    <name evidence="1" type="ORF">GDO86_015729</name>
</gene>
<evidence type="ECO:0000313" key="2">
    <source>
        <dbReference type="Proteomes" id="UP000812440"/>
    </source>
</evidence>
<dbReference type="AlphaFoldDB" id="A0A8T2JYJ8"/>
<protein>
    <submittedName>
        <fullName evidence="1">Uncharacterized protein</fullName>
    </submittedName>
</protein>
<reference evidence="1" key="1">
    <citation type="thesis" date="2020" institute="ProQuest LLC" country="789 East Eisenhower Parkway, Ann Arbor, MI, USA">
        <title>Comparative Genomics and Chromosome Evolution.</title>
        <authorList>
            <person name="Mudd A.B."/>
        </authorList>
    </citation>
    <scope>NUCLEOTIDE SEQUENCE</scope>
    <source>
        <strain evidence="1">Female2</strain>
        <tissue evidence="1">Blood</tissue>
    </source>
</reference>
<name>A0A8T2JYJ8_9PIPI</name>